<dbReference type="SMART" id="SM00184">
    <property type="entry name" value="RING"/>
    <property type="match status" value="1"/>
</dbReference>
<dbReference type="InterPro" id="IPR043136">
    <property type="entry name" value="B30.2/SPRY_sf"/>
</dbReference>
<dbReference type="Gene3D" id="3.30.40.10">
    <property type="entry name" value="Zinc/RING finger domain, C3HC4 (zinc finger)"/>
    <property type="match status" value="1"/>
</dbReference>
<evidence type="ECO:0000256" key="5">
    <source>
        <dbReference type="ARBA" id="ARBA00022833"/>
    </source>
</evidence>
<sequence length="762" mass="84323">MAPRSQAKTAMRSMEQELQCPLCKGLVKQPILLPCQHNVCLQCASQLLVQNGYSDLSPEPNSPASTPNTRSPRQARRPIPKLDRTDRVLRAGSGTYPGRRRKEPPPLMVLFPCPLCQKDVELGERGLADCLRNLALERIVERYRNAVNLGGIAIMCQFCKPPQALESTKGCADCRANFCNECFKLYHPWGTPRAQHERVPPTLSFRPKMLTCAEHDQERLHFYCKSCQQLLCSLCKLRRAHAGHRITAVSQIYQSLRDKITKGLNYVLSSQETVHTQLNQLKNAIAQTELNSASALEHLTRCMEELGVALAERKTELQQVVDGMRLKRGRALAAQLAERWSLLEHAGLLAFSQELLKETDPPCFLQAALPTHSRLLKAIESLQGFSLSPDPFLRHFQLDVTRELKLLSDMEFIAAPLAPVIDTQRTLAYDQLFLCWRMPQSSAPASRYAVEFQRRDGGIRGASWRGPHAWQRLEDVDGTSVVLNIREAGCVYALRVRGRNKAGFGEYSEEVYLHTPPAPVLSFSLDARWALHSDRLVFSKERRCVRSVPGLSLLQAADHTLTSCALTADLLVGSVAITQGRHYWACSVDPGSYLVKVGVGLEAKLQEWFLLPQDVPSPRYDPDSGHDSGAEDTLDGPPPFCFLTVGQGKLFLPQACLSSPSSPGAQPSGAPSSTVNHTLALPLPPRLGLCLDFDKGRVIYYDAQSLRPLWDGPVDCSGPICPAFCFIGGGALQLQEMVASRSAEQAPARKVTIHCKVPGFSK</sequence>
<feature type="compositionally biased region" description="Polar residues" evidence="8">
    <location>
        <begin position="62"/>
        <end position="72"/>
    </location>
</feature>
<dbReference type="GO" id="GO:0048490">
    <property type="term" value="P:anterograde synaptic vesicle transport"/>
    <property type="evidence" value="ECO:0007669"/>
    <property type="project" value="TreeGrafter"/>
</dbReference>
<gene>
    <name evidence="12" type="primary">TRIM46</name>
</gene>
<dbReference type="InterPro" id="IPR013083">
    <property type="entry name" value="Znf_RING/FYVE/PHD"/>
</dbReference>
<dbReference type="PROSITE" id="PS50119">
    <property type="entry name" value="ZF_BBOX"/>
    <property type="match status" value="1"/>
</dbReference>
<keyword evidence="13" id="KW-1185">Reference proteome</keyword>
<reference evidence="12" key="3">
    <citation type="submission" date="2025-09" db="UniProtKB">
        <authorList>
            <consortium name="Ensembl"/>
        </authorList>
    </citation>
    <scope>IDENTIFICATION</scope>
</reference>
<dbReference type="InterPro" id="IPR050617">
    <property type="entry name" value="E3_ligase_FN3/SPRY"/>
</dbReference>
<organism evidence="12 13">
    <name type="scientific">Scleropages formosus</name>
    <name type="common">Asian bonytongue</name>
    <name type="synonym">Osteoglossum formosum</name>
    <dbReference type="NCBI Taxonomy" id="113540"/>
    <lineage>
        <taxon>Eukaryota</taxon>
        <taxon>Metazoa</taxon>
        <taxon>Chordata</taxon>
        <taxon>Craniata</taxon>
        <taxon>Vertebrata</taxon>
        <taxon>Euteleostomi</taxon>
        <taxon>Actinopterygii</taxon>
        <taxon>Neopterygii</taxon>
        <taxon>Teleostei</taxon>
        <taxon>Osteoglossocephala</taxon>
        <taxon>Osteoglossomorpha</taxon>
        <taxon>Osteoglossiformes</taxon>
        <taxon>Osteoglossidae</taxon>
        <taxon>Scleropages</taxon>
    </lineage>
</organism>
<dbReference type="PROSITE" id="PS50853">
    <property type="entry name" value="FN3"/>
    <property type="match status" value="1"/>
</dbReference>
<dbReference type="GO" id="GO:1904115">
    <property type="term" value="C:axon cytoplasm"/>
    <property type="evidence" value="ECO:0007669"/>
    <property type="project" value="GOC"/>
</dbReference>
<protein>
    <submittedName>
        <fullName evidence="12">Tripartite motif containing 46</fullName>
    </submittedName>
</protein>
<dbReference type="InterPro" id="IPR013783">
    <property type="entry name" value="Ig-like_fold"/>
</dbReference>
<evidence type="ECO:0000256" key="7">
    <source>
        <dbReference type="PROSITE-ProRule" id="PRU00024"/>
    </source>
</evidence>
<dbReference type="GO" id="GO:0007409">
    <property type="term" value="P:axonogenesis"/>
    <property type="evidence" value="ECO:0007669"/>
    <property type="project" value="TreeGrafter"/>
</dbReference>
<dbReference type="Gene3D" id="2.60.40.10">
    <property type="entry name" value="Immunoglobulins"/>
    <property type="match status" value="1"/>
</dbReference>
<keyword evidence="2" id="KW-0963">Cytoplasm</keyword>
<dbReference type="Gene3D" id="2.60.120.920">
    <property type="match status" value="1"/>
</dbReference>
<dbReference type="InterPro" id="IPR013320">
    <property type="entry name" value="ConA-like_dom_sf"/>
</dbReference>
<feature type="domain" description="Fibronectin type-III" evidence="10">
    <location>
        <begin position="415"/>
        <end position="518"/>
    </location>
</feature>
<dbReference type="Ensembl" id="ENSSFOT00015015879.2">
    <property type="protein sequence ID" value="ENSSFOP00015015697.2"/>
    <property type="gene ID" value="ENSSFOG00015010144.2"/>
</dbReference>
<dbReference type="Gene3D" id="3.30.160.60">
    <property type="entry name" value="Classic Zinc Finger"/>
    <property type="match status" value="1"/>
</dbReference>
<evidence type="ECO:0000256" key="8">
    <source>
        <dbReference type="SAM" id="MobiDB-lite"/>
    </source>
</evidence>
<dbReference type="InterPro" id="IPR018957">
    <property type="entry name" value="Znf_C3HC4_RING-type"/>
</dbReference>
<keyword evidence="4 7" id="KW-0863">Zinc-finger</keyword>
<dbReference type="SUPFAM" id="SSF49265">
    <property type="entry name" value="Fibronectin type III"/>
    <property type="match status" value="1"/>
</dbReference>
<reference evidence="12" key="2">
    <citation type="submission" date="2025-08" db="UniProtKB">
        <authorList>
            <consortium name="Ensembl"/>
        </authorList>
    </citation>
    <scope>IDENTIFICATION</scope>
</reference>
<dbReference type="PANTHER" id="PTHR24099">
    <property type="entry name" value="E3 UBIQUITIN-PROTEIN LIGASE TRIM36-RELATED"/>
    <property type="match status" value="1"/>
</dbReference>
<dbReference type="GO" id="GO:0001578">
    <property type="term" value="P:microtubule bundle formation"/>
    <property type="evidence" value="ECO:0007669"/>
    <property type="project" value="TreeGrafter"/>
</dbReference>
<dbReference type="AlphaFoldDB" id="A0A8C9RFN7"/>
<accession>A0A8C9RFN7</accession>
<dbReference type="GO" id="GO:0001764">
    <property type="term" value="P:neuron migration"/>
    <property type="evidence" value="ECO:0007669"/>
    <property type="project" value="TreeGrafter"/>
</dbReference>
<dbReference type="InterPro" id="IPR017903">
    <property type="entry name" value="COS_domain"/>
</dbReference>
<dbReference type="InterPro" id="IPR001841">
    <property type="entry name" value="Znf_RING"/>
</dbReference>
<feature type="domain" description="COS" evidence="11">
    <location>
        <begin position="356"/>
        <end position="413"/>
    </location>
</feature>
<dbReference type="SUPFAM" id="SSF57845">
    <property type="entry name" value="B-box zinc-binding domain"/>
    <property type="match status" value="1"/>
</dbReference>
<keyword evidence="6" id="KW-0175">Coiled coil</keyword>
<keyword evidence="3" id="KW-0479">Metal-binding</keyword>
<dbReference type="InterPro" id="IPR000315">
    <property type="entry name" value="Znf_B-box"/>
</dbReference>
<dbReference type="PROSITE" id="PS51262">
    <property type="entry name" value="COS"/>
    <property type="match status" value="1"/>
</dbReference>
<evidence type="ECO:0000313" key="12">
    <source>
        <dbReference type="Ensembl" id="ENSSFOP00015015697.2"/>
    </source>
</evidence>
<evidence type="ECO:0000256" key="2">
    <source>
        <dbReference type="ARBA" id="ARBA00022490"/>
    </source>
</evidence>
<evidence type="ECO:0000256" key="4">
    <source>
        <dbReference type="ARBA" id="ARBA00022771"/>
    </source>
</evidence>
<dbReference type="SMART" id="SM00336">
    <property type="entry name" value="BBOX"/>
    <property type="match status" value="2"/>
</dbReference>
<dbReference type="InterPro" id="IPR036116">
    <property type="entry name" value="FN3_sf"/>
</dbReference>
<dbReference type="GO" id="GO:0044304">
    <property type="term" value="C:main axon"/>
    <property type="evidence" value="ECO:0007669"/>
    <property type="project" value="TreeGrafter"/>
</dbReference>
<comment type="subcellular location">
    <subcellularLocation>
        <location evidence="1">Cytoplasm</location>
    </subcellularLocation>
</comment>
<dbReference type="GeneTree" id="ENSGT00940000158021"/>
<dbReference type="Pfam" id="PF00097">
    <property type="entry name" value="zf-C3HC4"/>
    <property type="match status" value="1"/>
</dbReference>
<dbReference type="PANTHER" id="PTHR24099:SF20">
    <property type="entry name" value="TRIPARTITE MOTIF-CONTAINING PROTEIN 46"/>
    <property type="match status" value="1"/>
</dbReference>
<dbReference type="SUPFAM" id="SSF49899">
    <property type="entry name" value="Concanavalin A-like lectins/glucanases"/>
    <property type="match status" value="1"/>
</dbReference>
<dbReference type="PROSITE" id="PS00518">
    <property type="entry name" value="ZF_RING_1"/>
    <property type="match status" value="1"/>
</dbReference>
<dbReference type="CDD" id="cd00063">
    <property type="entry name" value="FN3"/>
    <property type="match status" value="1"/>
</dbReference>
<dbReference type="Proteomes" id="UP000694397">
    <property type="component" value="Chromosome 23"/>
</dbReference>
<dbReference type="InterPro" id="IPR003961">
    <property type="entry name" value="FN3_dom"/>
</dbReference>
<feature type="compositionally biased region" description="Basic and acidic residues" evidence="8">
    <location>
        <begin position="80"/>
        <end position="89"/>
    </location>
</feature>
<dbReference type="Pfam" id="PF00643">
    <property type="entry name" value="zf-B_box"/>
    <property type="match status" value="1"/>
</dbReference>
<feature type="domain" description="B box-type" evidence="9">
    <location>
        <begin position="207"/>
        <end position="249"/>
    </location>
</feature>
<dbReference type="Gene3D" id="4.10.830.40">
    <property type="match status" value="1"/>
</dbReference>
<dbReference type="GO" id="GO:0008270">
    <property type="term" value="F:zinc ion binding"/>
    <property type="evidence" value="ECO:0007669"/>
    <property type="project" value="UniProtKB-KW"/>
</dbReference>
<evidence type="ECO:0000313" key="13">
    <source>
        <dbReference type="Proteomes" id="UP000694397"/>
    </source>
</evidence>
<evidence type="ECO:0000256" key="1">
    <source>
        <dbReference type="ARBA" id="ARBA00004496"/>
    </source>
</evidence>
<evidence type="ECO:0000259" key="10">
    <source>
        <dbReference type="PROSITE" id="PS50853"/>
    </source>
</evidence>
<evidence type="ECO:0000259" key="9">
    <source>
        <dbReference type="PROSITE" id="PS50119"/>
    </source>
</evidence>
<evidence type="ECO:0000256" key="3">
    <source>
        <dbReference type="ARBA" id="ARBA00022723"/>
    </source>
</evidence>
<keyword evidence="5" id="KW-0862">Zinc</keyword>
<reference evidence="12 13" key="1">
    <citation type="submission" date="2019-04" db="EMBL/GenBank/DDBJ databases">
        <authorList>
            <consortium name="Wellcome Sanger Institute Data Sharing"/>
        </authorList>
    </citation>
    <scope>NUCLEOTIDE SEQUENCE [LARGE SCALE GENOMIC DNA]</scope>
</reference>
<dbReference type="SUPFAM" id="SSF57850">
    <property type="entry name" value="RING/U-box"/>
    <property type="match status" value="1"/>
</dbReference>
<feature type="region of interest" description="Disordered" evidence="8">
    <location>
        <begin position="54"/>
        <end position="103"/>
    </location>
</feature>
<evidence type="ECO:0000256" key="6">
    <source>
        <dbReference type="ARBA" id="ARBA00023054"/>
    </source>
</evidence>
<proteinExistence type="predicted"/>
<dbReference type="OrthoDB" id="10040278at2759"/>
<dbReference type="InterPro" id="IPR017907">
    <property type="entry name" value="Znf_RING_CS"/>
</dbReference>
<name>A0A8C9RFN7_SCLFO</name>
<evidence type="ECO:0000259" key="11">
    <source>
        <dbReference type="PROSITE" id="PS51262"/>
    </source>
</evidence>